<gene>
    <name evidence="2" type="ORF">SAMN05444165_4378</name>
</gene>
<dbReference type="AlphaFoldDB" id="A0A1N6KRR2"/>
<evidence type="ECO:0000256" key="1">
    <source>
        <dbReference type="SAM" id="MobiDB-lite"/>
    </source>
</evidence>
<dbReference type="Proteomes" id="UP000185151">
    <property type="component" value="Unassembled WGS sequence"/>
</dbReference>
<evidence type="ECO:0000313" key="2">
    <source>
        <dbReference type="EMBL" id="SIO59056.1"/>
    </source>
</evidence>
<reference evidence="2 3" key="1">
    <citation type="submission" date="2016-11" db="EMBL/GenBank/DDBJ databases">
        <authorList>
            <person name="Jaros S."/>
            <person name="Januszkiewicz K."/>
            <person name="Wedrychowicz H."/>
        </authorList>
    </citation>
    <scope>NUCLEOTIDE SEQUENCE [LARGE SCALE GENOMIC DNA]</scope>
    <source>
        <strain evidence="2 3">GAS95</strain>
    </source>
</reference>
<dbReference type="RefSeq" id="WP_074299117.1">
    <property type="nucleotide sequence ID" value="NZ_FSRU01000002.1"/>
</dbReference>
<organism evidence="2 3">
    <name type="scientific">Paraburkholderia phenazinium</name>
    <dbReference type="NCBI Taxonomy" id="60549"/>
    <lineage>
        <taxon>Bacteria</taxon>
        <taxon>Pseudomonadati</taxon>
        <taxon>Pseudomonadota</taxon>
        <taxon>Betaproteobacteria</taxon>
        <taxon>Burkholderiales</taxon>
        <taxon>Burkholderiaceae</taxon>
        <taxon>Paraburkholderia</taxon>
    </lineage>
</organism>
<sequence>MKGIGYHPHSALDDATESTTAPSDQHRVSVRQVSTVLLVAAVLACLHREISGTVDGSLLSVFTEYAGGVLQHFVSILPHF</sequence>
<protein>
    <submittedName>
        <fullName evidence="2">Uncharacterized protein</fullName>
    </submittedName>
</protein>
<dbReference type="EMBL" id="FSRU01000002">
    <property type="protein sequence ID" value="SIO59056.1"/>
    <property type="molecule type" value="Genomic_DNA"/>
</dbReference>
<dbReference type="OrthoDB" id="9133494at2"/>
<evidence type="ECO:0000313" key="3">
    <source>
        <dbReference type="Proteomes" id="UP000185151"/>
    </source>
</evidence>
<accession>A0A1N6KRR2</accession>
<name>A0A1N6KRR2_9BURK</name>
<keyword evidence="3" id="KW-1185">Reference proteome</keyword>
<feature type="region of interest" description="Disordered" evidence="1">
    <location>
        <begin position="1"/>
        <end position="26"/>
    </location>
</feature>
<proteinExistence type="predicted"/>